<feature type="compositionally biased region" description="Basic and acidic residues" evidence="1">
    <location>
        <begin position="27"/>
        <end position="40"/>
    </location>
</feature>
<evidence type="ECO:0000313" key="2">
    <source>
        <dbReference type="EMBL" id="SFU81657.1"/>
    </source>
</evidence>
<evidence type="ECO:0000313" key="3">
    <source>
        <dbReference type="Proteomes" id="UP000183656"/>
    </source>
</evidence>
<accession>A0A1I7J924</accession>
<gene>
    <name evidence="2" type="ORF">SAMN04489707_102352</name>
</gene>
<reference evidence="2 3" key="1">
    <citation type="submission" date="2016-10" db="EMBL/GenBank/DDBJ databases">
        <authorList>
            <person name="de Groot N.N."/>
        </authorList>
    </citation>
    <scope>NUCLEOTIDE SEQUENCE [LARGE SCALE GENOMIC DNA]</scope>
    <source>
        <strain evidence="2 3">R-24608</strain>
    </source>
</reference>
<dbReference type="Proteomes" id="UP000183656">
    <property type="component" value="Unassembled WGS sequence"/>
</dbReference>
<feature type="compositionally biased region" description="Basic and acidic residues" evidence="1">
    <location>
        <begin position="51"/>
        <end position="69"/>
    </location>
</feature>
<dbReference type="RefSeq" id="WP_054256437.1">
    <property type="nucleotide sequence ID" value="NZ_CYIG01000018.1"/>
</dbReference>
<name>A0A1I7J924_9BURK</name>
<organism evidence="2 3">
    <name type="scientific">Paenacidovorax caeni</name>
    <dbReference type="NCBI Taxonomy" id="343013"/>
    <lineage>
        <taxon>Bacteria</taxon>
        <taxon>Pseudomonadati</taxon>
        <taxon>Pseudomonadota</taxon>
        <taxon>Betaproteobacteria</taxon>
        <taxon>Burkholderiales</taxon>
        <taxon>Comamonadaceae</taxon>
        <taxon>Paenacidovorax</taxon>
    </lineage>
</organism>
<sequence>MPKTPPEKAGGVHTPAQTAPASKKPPHHEPTAPRPRDKHTGLGGSYVRDPVTGERRRATPDTDPKEPTP</sequence>
<dbReference type="STRING" id="343013.SAMN04489707_102352"/>
<protein>
    <submittedName>
        <fullName evidence="2">Uncharacterized protein</fullName>
    </submittedName>
</protein>
<dbReference type="AlphaFoldDB" id="A0A1I7J924"/>
<keyword evidence="3" id="KW-1185">Reference proteome</keyword>
<evidence type="ECO:0000256" key="1">
    <source>
        <dbReference type="SAM" id="MobiDB-lite"/>
    </source>
</evidence>
<proteinExistence type="predicted"/>
<dbReference type="EMBL" id="FPBX01000023">
    <property type="protein sequence ID" value="SFU81657.1"/>
    <property type="molecule type" value="Genomic_DNA"/>
</dbReference>
<feature type="region of interest" description="Disordered" evidence="1">
    <location>
        <begin position="1"/>
        <end position="69"/>
    </location>
</feature>